<accession>A0A0K2VBY0</accession>
<reference evidence="2" key="1">
    <citation type="submission" date="2014-05" db="EMBL/GenBank/DDBJ databases">
        <authorList>
            <person name="Chronopoulou M."/>
        </authorList>
    </citation>
    <scope>NUCLEOTIDE SEQUENCE</scope>
    <source>
        <tissue evidence="2">Whole organism</tissue>
    </source>
</reference>
<dbReference type="AlphaFoldDB" id="A0A0K2VBY0"/>
<name>A0A0K2VBY0_LEPSM</name>
<evidence type="ECO:0000256" key="1">
    <source>
        <dbReference type="SAM" id="Phobius"/>
    </source>
</evidence>
<keyword evidence="1" id="KW-0812">Transmembrane</keyword>
<keyword evidence="1" id="KW-0472">Membrane</keyword>
<feature type="transmembrane region" description="Helical" evidence="1">
    <location>
        <begin position="36"/>
        <end position="57"/>
    </location>
</feature>
<sequence length="107" mass="12114">MSKRFPVVRFSKLAVAIKQCGGAVVIKENDLVLPCFIFYTFLAYCLVQIGQFLLLAITIDGFALNVNLASTNFFRGRPRSSYLTSKSPFWNFSNQLKHYTLLRASPL</sequence>
<dbReference type="EMBL" id="HACA01030331">
    <property type="protein sequence ID" value="CDW47692.1"/>
    <property type="molecule type" value="Transcribed_RNA"/>
</dbReference>
<keyword evidence="1" id="KW-1133">Transmembrane helix</keyword>
<evidence type="ECO:0000313" key="2">
    <source>
        <dbReference type="EMBL" id="CDW47692.1"/>
    </source>
</evidence>
<proteinExistence type="predicted"/>
<protein>
    <submittedName>
        <fullName evidence="2">Uncharacterized protein</fullName>
    </submittedName>
</protein>
<organism evidence="2">
    <name type="scientific">Lepeophtheirus salmonis</name>
    <name type="common">Salmon louse</name>
    <name type="synonym">Caligus salmonis</name>
    <dbReference type="NCBI Taxonomy" id="72036"/>
    <lineage>
        <taxon>Eukaryota</taxon>
        <taxon>Metazoa</taxon>
        <taxon>Ecdysozoa</taxon>
        <taxon>Arthropoda</taxon>
        <taxon>Crustacea</taxon>
        <taxon>Multicrustacea</taxon>
        <taxon>Hexanauplia</taxon>
        <taxon>Copepoda</taxon>
        <taxon>Siphonostomatoida</taxon>
        <taxon>Caligidae</taxon>
        <taxon>Lepeophtheirus</taxon>
    </lineage>
</organism>